<evidence type="ECO:0000313" key="4">
    <source>
        <dbReference type="Proteomes" id="UP001431209"/>
    </source>
</evidence>
<gene>
    <name evidence="3" type="ORF">AKO1_000641</name>
</gene>
<dbReference type="Gene3D" id="3.40.50.10190">
    <property type="entry name" value="BRCT domain"/>
    <property type="match status" value="1"/>
</dbReference>
<sequence length="310" mass="35310">MGRRNEDKVDRKTFKRHGVRFIDMNHRYTWKESWHEHEEYAFCSGKAKTCDDCNKEIAIGELYSIGVRQIEIDAPVDIDGIDVVHWYCYGGSEEESSYQKYFQDCVTNVASLAGFDCLSAETKKTYLDWAGETYSEDTLNKKPALEGLDCIICGEFEQSKDEIQRWIEGNGGKVSQTVTRSLKYILLGRNGVTEYGQKTGTASKKYKDAKKKKCKVVTMQQLKDAVKNGTTPYDDSVKPKKRARESLDEDSGSETEEPEKKKAKVNIPVDELDDMKRAGLQALAKKCNIPANLKNDDLREKLKSYAEEEE</sequence>
<dbReference type="InterPro" id="IPR036420">
    <property type="entry name" value="BRCT_dom_sf"/>
</dbReference>
<reference evidence="3 4" key="1">
    <citation type="submission" date="2024-03" db="EMBL/GenBank/DDBJ databases">
        <title>The Acrasis kona genome and developmental transcriptomes reveal deep origins of eukaryotic multicellular pathways.</title>
        <authorList>
            <person name="Sheikh S."/>
            <person name="Fu C.-J."/>
            <person name="Brown M.W."/>
            <person name="Baldauf S.L."/>
        </authorList>
    </citation>
    <scope>NUCLEOTIDE SEQUENCE [LARGE SCALE GENOMIC DNA]</scope>
    <source>
        <strain evidence="3 4">ATCC MYA-3509</strain>
    </source>
</reference>
<dbReference type="EMBL" id="JAOPGA020001848">
    <property type="protein sequence ID" value="KAL0491704.1"/>
    <property type="molecule type" value="Genomic_DNA"/>
</dbReference>
<dbReference type="PROSITE" id="PS50172">
    <property type="entry name" value="BRCT"/>
    <property type="match status" value="1"/>
</dbReference>
<feature type="region of interest" description="Disordered" evidence="1">
    <location>
        <begin position="227"/>
        <end position="268"/>
    </location>
</feature>
<proteinExistence type="predicted"/>
<evidence type="ECO:0000313" key="3">
    <source>
        <dbReference type="EMBL" id="KAL0491704.1"/>
    </source>
</evidence>
<organism evidence="3 4">
    <name type="scientific">Acrasis kona</name>
    <dbReference type="NCBI Taxonomy" id="1008807"/>
    <lineage>
        <taxon>Eukaryota</taxon>
        <taxon>Discoba</taxon>
        <taxon>Heterolobosea</taxon>
        <taxon>Tetramitia</taxon>
        <taxon>Eutetramitia</taxon>
        <taxon>Acrasidae</taxon>
        <taxon>Acrasis</taxon>
    </lineage>
</organism>
<feature type="compositionally biased region" description="Acidic residues" evidence="1">
    <location>
        <begin position="247"/>
        <end position="257"/>
    </location>
</feature>
<name>A0AAW2ZR86_9EUKA</name>
<dbReference type="Proteomes" id="UP001431209">
    <property type="component" value="Unassembled WGS sequence"/>
</dbReference>
<feature type="domain" description="BRCT" evidence="2">
    <location>
        <begin position="140"/>
        <end position="229"/>
    </location>
</feature>
<evidence type="ECO:0000259" key="2">
    <source>
        <dbReference type="PROSITE" id="PS50172"/>
    </source>
</evidence>
<dbReference type="InterPro" id="IPR001357">
    <property type="entry name" value="BRCT_dom"/>
</dbReference>
<dbReference type="SMART" id="SM00292">
    <property type="entry name" value="BRCT"/>
    <property type="match status" value="1"/>
</dbReference>
<dbReference type="Pfam" id="PF00533">
    <property type="entry name" value="BRCT"/>
    <property type="match status" value="1"/>
</dbReference>
<comment type="caution">
    <text evidence="3">The sequence shown here is derived from an EMBL/GenBank/DDBJ whole genome shotgun (WGS) entry which is preliminary data.</text>
</comment>
<dbReference type="SUPFAM" id="SSF52113">
    <property type="entry name" value="BRCT domain"/>
    <property type="match status" value="1"/>
</dbReference>
<protein>
    <submittedName>
        <fullName evidence="3">LigA2</fullName>
    </submittedName>
</protein>
<accession>A0AAW2ZR86</accession>
<keyword evidence="4" id="KW-1185">Reference proteome</keyword>
<dbReference type="AlphaFoldDB" id="A0AAW2ZR86"/>
<evidence type="ECO:0000256" key="1">
    <source>
        <dbReference type="SAM" id="MobiDB-lite"/>
    </source>
</evidence>